<dbReference type="AlphaFoldDB" id="A0A7Z2GRL6"/>
<accession>A0A7Z2GRL6</accession>
<dbReference type="InterPro" id="IPR011051">
    <property type="entry name" value="RmlC_Cupin_sf"/>
</dbReference>
<comment type="similarity">
    <text evidence="1 3">Belongs to the pirin family.</text>
</comment>
<dbReference type="InterPro" id="IPR003829">
    <property type="entry name" value="Pirin_N_dom"/>
</dbReference>
<feature type="binding site" evidence="2">
    <location>
        <position position="57"/>
    </location>
    <ligand>
        <name>Fe cation</name>
        <dbReference type="ChEBI" id="CHEBI:24875"/>
    </ligand>
</feature>
<feature type="domain" description="Pirin N-terminal" evidence="4">
    <location>
        <begin position="39"/>
        <end position="118"/>
    </location>
</feature>
<sequence length="237" mass="25867">MIEHRPFDALGTLERAWLQTRLHCRYGELGCPDHAPQRALLVWNDDVIAPHSGFGLHAHRNVEILTVVLRGAITHEDSAGHRGRIAAGSVQAMSAGRGIRHAERNEEGVATQLFQIWLRPRALDGEPRWATRGFELAQDDERCVVLASARRDEIEAGALPIDAPARLLAAVLREGVTLTHALAADTDAYLVPATGRIDVNGVRLAPRDGAALRGEHEIRMTARDATVVVIVELPLSP</sequence>
<dbReference type="EMBL" id="CP046916">
    <property type="protein sequence ID" value="QGZ66688.1"/>
    <property type="molecule type" value="Genomic_DNA"/>
</dbReference>
<evidence type="ECO:0000313" key="7">
    <source>
        <dbReference type="Proteomes" id="UP000433577"/>
    </source>
</evidence>
<protein>
    <submittedName>
        <fullName evidence="6">Pirin family protein</fullName>
    </submittedName>
</protein>
<evidence type="ECO:0000259" key="4">
    <source>
        <dbReference type="Pfam" id="PF02678"/>
    </source>
</evidence>
<name>A0A7Z2GRL6_9BURK</name>
<dbReference type="PANTHER" id="PTHR43212">
    <property type="entry name" value="QUERCETIN 2,3-DIOXYGENASE"/>
    <property type="match status" value="1"/>
</dbReference>
<keyword evidence="2" id="KW-0479">Metal-binding</keyword>
<dbReference type="Pfam" id="PF17954">
    <property type="entry name" value="Pirin_C_2"/>
    <property type="match status" value="1"/>
</dbReference>
<keyword evidence="7" id="KW-1185">Reference proteome</keyword>
<feature type="domain" description="Quercetin 2,3-dioxygenase C-terminal cupin" evidence="5">
    <location>
        <begin position="155"/>
        <end position="233"/>
    </location>
</feature>
<dbReference type="PIRSF" id="PIRSF006232">
    <property type="entry name" value="Pirin"/>
    <property type="match status" value="1"/>
</dbReference>
<proteinExistence type="inferred from homology"/>
<feature type="binding site" evidence="2">
    <location>
        <position position="59"/>
    </location>
    <ligand>
        <name>Fe cation</name>
        <dbReference type="ChEBI" id="CHEBI:24875"/>
    </ligand>
</feature>
<dbReference type="Proteomes" id="UP000433577">
    <property type="component" value="Chromosome 4"/>
</dbReference>
<dbReference type="InterPro" id="IPR014710">
    <property type="entry name" value="RmlC-like_jellyroll"/>
</dbReference>
<evidence type="ECO:0000256" key="3">
    <source>
        <dbReference type="RuleBase" id="RU003457"/>
    </source>
</evidence>
<dbReference type="Pfam" id="PF02678">
    <property type="entry name" value="Pirin"/>
    <property type="match status" value="1"/>
</dbReference>
<feature type="binding site" evidence="2">
    <location>
        <position position="103"/>
    </location>
    <ligand>
        <name>Fe cation</name>
        <dbReference type="ChEBI" id="CHEBI:24875"/>
    </ligand>
</feature>
<organism evidence="6 7">
    <name type="scientific">Paraburkholderia acidisoli</name>
    <dbReference type="NCBI Taxonomy" id="2571748"/>
    <lineage>
        <taxon>Bacteria</taxon>
        <taxon>Pseudomonadati</taxon>
        <taxon>Pseudomonadota</taxon>
        <taxon>Betaproteobacteria</taxon>
        <taxon>Burkholderiales</taxon>
        <taxon>Burkholderiaceae</taxon>
        <taxon>Paraburkholderia</taxon>
    </lineage>
</organism>
<keyword evidence="2" id="KW-0408">Iron</keyword>
<dbReference type="InterPro" id="IPR041602">
    <property type="entry name" value="Quercetinase_C"/>
</dbReference>
<dbReference type="RefSeq" id="WP_158958265.1">
    <property type="nucleotide sequence ID" value="NZ_CP046916.1"/>
</dbReference>
<gene>
    <name evidence="6" type="ORF">FAZ98_33620</name>
</gene>
<evidence type="ECO:0000256" key="2">
    <source>
        <dbReference type="PIRSR" id="PIRSR006232-1"/>
    </source>
</evidence>
<reference evidence="6 7" key="1">
    <citation type="submission" date="2019-12" db="EMBL/GenBank/DDBJ databases">
        <title>Paraburkholderia acidiphila 7Q-K02 sp. nov and Paraburkholderia acidisoli DHF22 sp. nov., two strains isolated from forest soil.</title>
        <authorList>
            <person name="Gao Z."/>
            <person name="Qiu L."/>
        </authorList>
    </citation>
    <scope>NUCLEOTIDE SEQUENCE [LARGE SCALE GENOMIC DNA]</scope>
    <source>
        <strain evidence="6 7">DHF22</strain>
    </source>
</reference>
<dbReference type="GO" id="GO:0046872">
    <property type="term" value="F:metal ion binding"/>
    <property type="evidence" value="ECO:0007669"/>
    <property type="project" value="UniProtKB-KW"/>
</dbReference>
<evidence type="ECO:0000259" key="5">
    <source>
        <dbReference type="Pfam" id="PF17954"/>
    </source>
</evidence>
<feature type="binding site" evidence="2">
    <location>
        <position position="101"/>
    </location>
    <ligand>
        <name>Fe cation</name>
        <dbReference type="ChEBI" id="CHEBI:24875"/>
    </ligand>
</feature>
<evidence type="ECO:0000256" key="1">
    <source>
        <dbReference type="ARBA" id="ARBA00008416"/>
    </source>
</evidence>
<dbReference type="SUPFAM" id="SSF51182">
    <property type="entry name" value="RmlC-like cupins"/>
    <property type="match status" value="1"/>
</dbReference>
<evidence type="ECO:0000313" key="6">
    <source>
        <dbReference type="EMBL" id="QGZ66688.1"/>
    </source>
</evidence>
<comment type="cofactor">
    <cofactor evidence="2">
        <name>Fe cation</name>
        <dbReference type="ChEBI" id="CHEBI:24875"/>
    </cofactor>
    <text evidence="2">Binds 1 Fe cation per subunit.</text>
</comment>
<dbReference type="Gene3D" id="2.60.120.10">
    <property type="entry name" value="Jelly Rolls"/>
    <property type="match status" value="2"/>
</dbReference>
<dbReference type="OrthoDB" id="321327at2"/>
<dbReference type="KEGG" id="pacs:FAZ98_33620"/>
<dbReference type="InterPro" id="IPR012093">
    <property type="entry name" value="Pirin"/>
</dbReference>
<dbReference type="PANTHER" id="PTHR43212:SF3">
    <property type="entry name" value="QUERCETIN 2,3-DIOXYGENASE"/>
    <property type="match status" value="1"/>
</dbReference>